<accession>A0AAN2CB01</accession>
<evidence type="ECO:0000313" key="1">
    <source>
        <dbReference type="EMBL" id="BDE07453.1"/>
    </source>
</evidence>
<dbReference type="InterPro" id="IPR015943">
    <property type="entry name" value="WD40/YVTN_repeat-like_dom_sf"/>
</dbReference>
<proteinExistence type="predicted"/>
<dbReference type="KEGG" id="vab:WPS_27290"/>
<dbReference type="RefSeq" id="WP_317995045.1">
    <property type="nucleotide sequence ID" value="NZ_AP025523.1"/>
</dbReference>
<dbReference type="EMBL" id="AP025523">
    <property type="protein sequence ID" value="BDE07453.1"/>
    <property type="molecule type" value="Genomic_DNA"/>
</dbReference>
<dbReference type="PANTHER" id="PTHR47197">
    <property type="entry name" value="PROTEIN NIRF"/>
    <property type="match status" value="1"/>
</dbReference>
<gene>
    <name evidence="1" type="ORF">WPS_27290</name>
</gene>
<organism evidence="1 2">
    <name type="scientific">Vulcanimicrobium alpinum</name>
    <dbReference type="NCBI Taxonomy" id="3016050"/>
    <lineage>
        <taxon>Bacteria</taxon>
        <taxon>Bacillati</taxon>
        <taxon>Vulcanimicrobiota</taxon>
        <taxon>Vulcanimicrobiia</taxon>
        <taxon>Vulcanimicrobiales</taxon>
        <taxon>Vulcanimicrobiaceae</taxon>
        <taxon>Vulcanimicrobium</taxon>
    </lineage>
</organism>
<dbReference type="Gene3D" id="2.130.10.10">
    <property type="entry name" value="YVTN repeat-like/Quinoprotein amine dehydrogenase"/>
    <property type="match status" value="1"/>
</dbReference>
<dbReference type="AlphaFoldDB" id="A0AAN2CB01"/>
<keyword evidence="2" id="KW-1185">Reference proteome</keyword>
<protein>
    <recommendedName>
        <fullName evidence="3">YncE family protein</fullName>
    </recommendedName>
</protein>
<evidence type="ECO:0008006" key="3">
    <source>
        <dbReference type="Google" id="ProtNLM"/>
    </source>
</evidence>
<sequence>MLTPAAPPQPVPVYSGFDYVTVDAARRRVYAAHTGARALLVVDADSGAVLGQVRTGASHGIAVDPSTGHVFVGAEKSVMEVDPVAMKVVKSVEVGSAVDALAFDRSTERVYVAEDDGTHLYVVDANSFKVVKSIEIPGHKPEYLAVNPKTHEVYQNIDNVHEIAVIDPSGLRVSRTIPTPELVHNHPLQCDAEFDQIVVGGGDAADPAKGLFVAYTPDGKKIGQVGSARFDQCDLDAKQHIVACGGGGGVTRFQLTKNGAPTVLDTTKVDAAVGTVGIDSSNHAVWTVWGDRNAKGTGDFVQRLNPSP</sequence>
<reference evidence="1 2" key="1">
    <citation type="journal article" date="2022" name="ISME Commun">
        <title>Vulcanimicrobium alpinus gen. nov. sp. nov., the first cultivated representative of the candidate phylum 'Eremiobacterota', is a metabolically versatile aerobic anoxygenic phototroph.</title>
        <authorList>
            <person name="Yabe S."/>
            <person name="Muto K."/>
            <person name="Abe K."/>
            <person name="Yokota A."/>
            <person name="Staudigel H."/>
            <person name="Tebo B.M."/>
        </authorList>
    </citation>
    <scope>NUCLEOTIDE SEQUENCE [LARGE SCALE GENOMIC DNA]</scope>
    <source>
        <strain evidence="1 2">WC8-2</strain>
    </source>
</reference>
<dbReference type="Proteomes" id="UP001317532">
    <property type="component" value="Chromosome"/>
</dbReference>
<dbReference type="PANTHER" id="PTHR47197:SF3">
    <property type="entry name" value="DIHYDRO-HEME D1 DEHYDROGENASE"/>
    <property type="match status" value="1"/>
</dbReference>
<evidence type="ECO:0000313" key="2">
    <source>
        <dbReference type="Proteomes" id="UP001317532"/>
    </source>
</evidence>
<dbReference type="InterPro" id="IPR011044">
    <property type="entry name" value="Quino_amine_DH_bsu"/>
</dbReference>
<dbReference type="InterPro" id="IPR051200">
    <property type="entry name" value="Host-pathogen_enzymatic-act"/>
</dbReference>
<name>A0AAN2CB01_UNVUL</name>
<dbReference type="SUPFAM" id="SSF50969">
    <property type="entry name" value="YVTN repeat-like/Quinoprotein amine dehydrogenase"/>
    <property type="match status" value="1"/>
</dbReference>